<evidence type="ECO:0000313" key="1">
    <source>
        <dbReference type="EMBL" id="JAH57479.1"/>
    </source>
</evidence>
<name>A0A0E9TUW8_ANGAN</name>
<sequence>MGLMRLVIPHRLPICPVRKCTSRSAHTSSLPQ</sequence>
<protein>
    <submittedName>
        <fullName evidence="1">Uncharacterized protein</fullName>
    </submittedName>
</protein>
<proteinExistence type="predicted"/>
<dbReference type="AlphaFoldDB" id="A0A0E9TUW8"/>
<organism evidence="1">
    <name type="scientific">Anguilla anguilla</name>
    <name type="common">European freshwater eel</name>
    <name type="synonym">Muraena anguilla</name>
    <dbReference type="NCBI Taxonomy" id="7936"/>
    <lineage>
        <taxon>Eukaryota</taxon>
        <taxon>Metazoa</taxon>
        <taxon>Chordata</taxon>
        <taxon>Craniata</taxon>
        <taxon>Vertebrata</taxon>
        <taxon>Euteleostomi</taxon>
        <taxon>Actinopterygii</taxon>
        <taxon>Neopterygii</taxon>
        <taxon>Teleostei</taxon>
        <taxon>Anguilliformes</taxon>
        <taxon>Anguillidae</taxon>
        <taxon>Anguilla</taxon>
    </lineage>
</organism>
<accession>A0A0E9TUW8</accession>
<reference evidence="1" key="2">
    <citation type="journal article" date="2015" name="Fish Shellfish Immunol.">
        <title>Early steps in the European eel (Anguilla anguilla)-Vibrio vulnificus interaction in the gills: Role of the RtxA13 toxin.</title>
        <authorList>
            <person name="Callol A."/>
            <person name="Pajuelo D."/>
            <person name="Ebbesson L."/>
            <person name="Teles M."/>
            <person name="MacKenzie S."/>
            <person name="Amaro C."/>
        </authorList>
    </citation>
    <scope>NUCLEOTIDE SEQUENCE</scope>
</reference>
<dbReference type="EMBL" id="GBXM01051098">
    <property type="protein sequence ID" value="JAH57479.1"/>
    <property type="molecule type" value="Transcribed_RNA"/>
</dbReference>
<reference evidence="1" key="1">
    <citation type="submission" date="2014-11" db="EMBL/GenBank/DDBJ databases">
        <authorList>
            <person name="Amaro Gonzalez C."/>
        </authorList>
    </citation>
    <scope>NUCLEOTIDE SEQUENCE</scope>
</reference>